<dbReference type="Gene3D" id="2.40.128.640">
    <property type="match status" value="1"/>
</dbReference>
<reference evidence="4 5" key="1">
    <citation type="submission" date="2016-11" db="EMBL/GenBank/DDBJ databases">
        <authorList>
            <person name="Jaros S."/>
            <person name="Januszkiewicz K."/>
            <person name="Wedrychowicz H."/>
        </authorList>
    </citation>
    <scope>NUCLEOTIDE SEQUENCE [LARGE SCALE GENOMIC DNA]</scope>
    <source>
        <strain evidence="4 5">DSM 4740</strain>
    </source>
</reference>
<keyword evidence="6" id="KW-1185">Reference proteome</keyword>
<proteinExistence type="predicted"/>
<dbReference type="Pfam" id="PF03724">
    <property type="entry name" value="META"/>
    <property type="match status" value="1"/>
</dbReference>
<evidence type="ECO:0000313" key="4">
    <source>
        <dbReference type="EMBL" id="SHM24761.1"/>
    </source>
</evidence>
<dbReference type="STRING" id="44933.SAMN05660971_02527"/>
<dbReference type="PROSITE" id="PS51257">
    <property type="entry name" value="PROKAR_LIPOPROTEIN"/>
    <property type="match status" value="1"/>
</dbReference>
<dbReference type="OrthoDB" id="5348860at2"/>
<dbReference type="Pfam" id="PF04170">
    <property type="entry name" value="NlpE"/>
    <property type="match status" value="1"/>
</dbReference>
<evidence type="ECO:0000313" key="3">
    <source>
        <dbReference type="EMBL" id="GEN24896.1"/>
    </source>
</evidence>
<feature type="domain" description="DUF306" evidence="2">
    <location>
        <begin position="136"/>
        <end position="248"/>
    </location>
</feature>
<dbReference type="InterPro" id="IPR038670">
    <property type="entry name" value="HslJ-like_sf"/>
</dbReference>
<dbReference type="EMBL" id="FRCA01000006">
    <property type="protein sequence ID" value="SHM24761.1"/>
    <property type="molecule type" value="Genomic_DNA"/>
</dbReference>
<accession>A0A1M7H847</accession>
<reference evidence="3 6" key="2">
    <citation type="submission" date="2019-07" db="EMBL/GenBank/DDBJ databases">
        <title>Whole genome shotgun sequence of Halomonas cupida NBRC 102219.</title>
        <authorList>
            <person name="Hosoyama A."/>
            <person name="Uohara A."/>
            <person name="Ohji S."/>
            <person name="Ichikawa N."/>
        </authorList>
    </citation>
    <scope>NUCLEOTIDE SEQUENCE [LARGE SCALE GENOMIC DNA]</scope>
    <source>
        <strain evidence="3 6">NBRC 102219</strain>
    </source>
</reference>
<evidence type="ECO:0000313" key="5">
    <source>
        <dbReference type="Proteomes" id="UP000184123"/>
    </source>
</evidence>
<protein>
    <submittedName>
        <fullName evidence="4">Heat shock protein HslJ</fullName>
    </submittedName>
</protein>
<keyword evidence="4" id="KW-0346">Stress response</keyword>
<dbReference type="InterPro" id="IPR005184">
    <property type="entry name" value="DUF306_Meta_HslJ"/>
</dbReference>
<evidence type="ECO:0000256" key="1">
    <source>
        <dbReference type="SAM" id="SignalP"/>
    </source>
</evidence>
<dbReference type="Proteomes" id="UP000184123">
    <property type="component" value="Unassembled WGS sequence"/>
</dbReference>
<dbReference type="AlphaFoldDB" id="A0A1M7H847"/>
<dbReference type="Gene3D" id="2.40.128.270">
    <property type="match status" value="1"/>
</dbReference>
<sequence length="253" mass="27660">MKGMIRLVALVAPLLWLAGCSPASDAGDENMLGELPASYRGNTPCADCNAIREELALFADGALVLERVYLGPGETRRDSIRGSWLLNDARRLSLHDAAGQLVSDWQVAENGDLLMPATDGSEDAIRLVRLPQYLGEPLEDRYWRLLEVGGRAVEVSEAFTREPHLVLHSSELRVAGSNGCNRLMGTYSLGEGARIDFGELASTRRACHPEVADMAQAFEKALYSTSSWRILANHLELRNEAGDVVASLEVVHF</sequence>
<gene>
    <name evidence="3" type="ORF">HCU01_28450</name>
    <name evidence="4" type="ORF">SAMN05660971_02527</name>
</gene>
<name>A0A1M7H847_9GAMM</name>
<dbReference type="InterPro" id="IPR007298">
    <property type="entry name" value="Cu-R_lipoprotein_NlpE"/>
</dbReference>
<dbReference type="PANTHER" id="PTHR35535">
    <property type="entry name" value="HEAT SHOCK PROTEIN HSLJ"/>
    <property type="match status" value="1"/>
</dbReference>
<dbReference type="RefSeq" id="WP_073435559.1">
    <property type="nucleotide sequence ID" value="NZ_BJXU01000117.1"/>
</dbReference>
<evidence type="ECO:0000259" key="2">
    <source>
        <dbReference type="Pfam" id="PF03724"/>
    </source>
</evidence>
<feature type="signal peptide" evidence="1">
    <location>
        <begin position="1"/>
        <end position="25"/>
    </location>
</feature>
<feature type="chain" id="PRO_5012206923" evidence="1">
    <location>
        <begin position="26"/>
        <end position="253"/>
    </location>
</feature>
<keyword evidence="1" id="KW-0732">Signal</keyword>
<organism evidence="4 5">
    <name type="scientific">Halomonas cupida</name>
    <dbReference type="NCBI Taxonomy" id="44933"/>
    <lineage>
        <taxon>Bacteria</taxon>
        <taxon>Pseudomonadati</taxon>
        <taxon>Pseudomonadota</taxon>
        <taxon>Gammaproteobacteria</taxon>
        <taxon>Oceanospirillales</taxon>
        <taxon>Halomonadaceae</taxon>
        <taxon>Halomonas</taxon>
    </lineage>
</organism>
<dbReference type="PANTHER" id="PTHR35535:SF1">
    <property type="entry name" value="HEAT SHOCK PROTEIN HSLJ"/>
    <property type="match status" value="1"/>
</dbReference>
<dbReference type="Proteomes" id="UP000321726">
    <property type="component" value="Unassembled WGS sequence"/>
</dbReference>
<dbReference type="InterPro" id="IPR053147">
    <property type="entry name" value="Hsp_HslJ-like"/>
</dbReference>
<dbReference type="EMBL" id="BJXU01000117">
    <property type="protein sequence ID" value="GEN24896.1"/>
    <property type="molecule type" value="Genomic_DNA"/>
</dbReference>
<evidence type="ECO:0000313" key="6">
    <source>
        <dbReference type="Proteomes" id="UP000321726"/>
    </source>
</evidence>